<gene>
    <name evidence="2" type="primary">20204531</name>
    <name evidence="1" type="ORF">HELRODRAFT_173423</name>
</gene>
<protein>
    <submittedName>
        <fullName evidence="1 2">Uncharacterized protein</fullName>
    </submittedName>
</protein>
<accession>T1F6T2</accession>
<dbReference type="HOGENOM" id="CLU_845390_0_0_1"/>
<dbReference type="GeneID" id="20204531"/>
<dbReference type="EMBL" id="AMQM01004535">
    <property type="status" value="NOT_ANNOTATED_CDS"/>
    <property type="molecule type" value="Genomic_DNA"/>
</dbReference>
<organism evidence="2 3">
    <name type="scientific">Helobdella robusta</name>
    <name type="common">Californian leech</name>
    <dbReference type="NCBI Taxonomy" id="6412"/>
    <lineage>
        <taxon>Eukaryota</taxon>
        <taxon>Metazoa</taxon>
        <taxon>Spiralia</taxon>
        <taxon>Lophotrochozoa</taxon>
        <taxon>Annelida</taxon>
        <taxon>Clitellata</taxon>
        <taxon>Hirudinea</taxon>
        <taxon>Rhynchobdellida</taxon>
        <taxon>Glossiphoniidae</taxon>
        <taxon>Helobdella</taxon>
    </lineage>
</organism>
<dbReference type="InParanoid" id="T1F6T2"/>
<reference evidence="3" key="1">
    <citation type="submission" date="2012-12" db="EMBL/GenBank/DDBJ databases">
        <authorList>
            <person name="Hellsten U."/>
            <person name="Grimwood J."/>
            <person name="Chapman J.A."/>
            <person name="Shapiro H."/>
            <person name="Aerts A."/>
            <person name="Otillar R.P."/>
            <person name="Terry A.Y."/>
            <person name="Boore J.L."/>
            <person name="Simakov O."/>
            <person name="Marletaz F."/>
            <person name="Cho S.-J."/>
            <person name="Edsinger-Gonzales E."/>
            <person name="Havlak P."/>
            <person name="Kuo D.-H."/>
            <person name="Larsson T."/>
            <person name="Lv J."/>
            <person name="Arendt D."/>
            <person name="Savage R."/>
            <person name="Osoegawa K."/>
            <person name="de Jong P."/>
            <person name="Lindberg D.R."/>
            <person name="Seaver E.C."/>
            <person name="Weisblat D.A."/>
            <person name="Putnam N.H."/>
            <person name="Grigoriev I.V."/>
            <person name="Rokhsar D.S."/>
        </authorList>
    </citation>
    <scope>NUCLEOTIDE SEQUENCE</scope>
</reference>
<proteinExistence type="predicted"/>
<evidence type="ECO:0000313" key="3">
    <source>
        <dbReference type="Proteomes" id="UP000015101"/>
    </source>
</evidence>
<dbReference type="KEGG" id="hro:HELRODRAFT_173423"/>
<dbReference type="EMBL" id="AMQM01004534">
    <property type="status" value="NOT_ANNOTATED_CDS"/>
    <property type="molecule type" value="Genomic_DNA"/>
</dbReference>
<dbReference type="CTD" id="20204531"/>
<name>T1F6T2_HELRO</name>
<reference evidence="2" key="3">
    <citation type="submission" date="2015-06" db="UniProtKB">
        <authorList>
            <consortium name="EnsemblMetazoa"/>
        </authorList>
    </citation>
    <scope>IDENTIFICATION</scope>
</reference>
<dbReference type="Proteomes" id="UP000015101">
    <property type="component" value="Unassembled WGS sequence"/>
</dbReference>
<dbReference type="AlphaFoldDB" id="T1F6T2"/>
<dbReference type="RefSeq" id="XP_009018278.1">
    <property type="nucleotide sequence ID" value="XM_009020030.1"/>
</dbReference>
<evidence type="ECO:0000313" key="2">
    <source>
        <dbReference type="EnsemblMetazoa" id="HelroP173423"/>
    </source>
</evidence>
<dbReference type="EnsemblMetazoa" id="HelroT173423">
    <property type="protein sequence ID" value="HelroP173423"/>
    <property type="gene ID" value="HelroG173423"/>
</dbReference>
<evidence type="ECO:0000313" key="1">
    <source>
        <dbReference type="EMBL" id="ESO03721.1"/>
    </source>
</evidence>
<sequence length="329" mass="36728">MVRTYRIVGKSHRIREGKKAMSSKSNSNANPNQEISQLIRNLSYINQQSPDDDNPRPVFTGPVCQSVGFRTTLACFHWAVKSDRLSHDQGPVFTGPVCQSVGFRTTLACFHWAVKSDRLSHDQGPVFTGPVCQSVGFRTTLACFHWAVKSDRLSHDQGPVFTGPVCQSVGFRTTLACFHWAVKSDRLSHDQHKTTRVRTTLNKFESILWPVLDSKNEIIQKLTVSCITHLAAIGGGGANGQLFQEAWLHLINNSLLHANELVDMLAKVILNKESMANLSKDKAETTRISFYFDQSKSEDVNYLTNRLKGLTNVVCNLMGLGCCTMRDKI</sequence>
<reference evidence="1 3" key="2">
    <citation type="journal article" date="2013" name="Nature">
        <title>Insights into bilaterian evolution from three spiralian genomes.</title>
        <authorList>
            <person name="Simakov O."/>
            <person name="Marletaz F."/>
            <person name="Cho S.J."/>
            <person name="Edsinger-Gonzales E."/>
            <person name="Havlak P."/>
            <person name="Hellsten U."/>
            <person name="Kuo D.H."/>
            <person name="Larsson T."/>
            <person name="Lv J."/>
            <person name="Arendt D."/>
            <person name="Savage R."/>
            <person name="Osoegawa K."/>
            <person name="de Jong P."/>
            <person name="Grimwood J."/>
            <person name="Chapman J.A."/>
            <person name="Shapiro H."/>
            <person name="Aerts A."/>
            <person name="Otillar R.P."/>
            <person name="Terry A.Y."/>
            <person name="Boore J.L."/>
            <person name="Grigoriev I.V."/>
            <person name="Lindberg D.R."/>
            <person name="Seaver E.C."/>
            <person name="Weisblat D.A."/>
            <person name="Putnam N.H."/>
            <person name="Rokhsar D.S."/>
        </authorList>
    </citation>
    <scope>NUCLEOTIDE SEQUENCE</scope>
</reference>
<keyword evidence="3" id="KW-1185">Reference proteome</keyword>
<dbReference type="EMBL" id="KB096590">
    <property type="protein sequence ID" value="ESO03721.1"/>
    <property type="molecule type" value="Genomic_DNA"/>
</dbReference>